<accession>A0AC34FUB3</accession>
<evidence type="ECO:0000313" key="2">
    <source>
        <dbReference type="WBParaSite" id="ES5_v2.g20652.t1"/>
    </source>
</evidence>
<organism evidence="1 2">
    <name type="scientific">Panagrolaimus sp. ES5</name>
    <dbReference type="NCBI Taxonomy" id="591445"/>
    <lineage>
        <taxon>Eukaryota</taxon>
        <taxon>Metazoa</taxon>
        <taxon>Ecdysozoa</taxon>
        <taxon>Nematoda</taxon>
        <taxon>Chromadorea</taxon>
        <taxon>Rhabditida</taxon>
        <taxon>Tylenchina</taxon>
        <taxon>Panagrolaimomorpha</taxon>
        <taxon>Panagrolaimoidea</taxon>
        <taxon>Panagrolaimidae</taxon>
        <taxon>Panagrolaimus</taxon>
    </lineage>
</organism>
<sequence length="123" mass="13242">MVKFVAAVFLVSILVVNVVNSQTTESLLNFPPMAPTTRGRPPVAPPIGSTETPSDNEKNLMEMLMDLLNLNQRPTGEPMLKRPSNPLPTGDAPTGPPRAKRQLFNTDPTDRPSMGLTGQPPVA</sequence>
<protein>
    <submittedName>
        <fullName evidence="2">Uncharacterized protein</fullName>
    </submittedName>
</protein>
<dbReference type="Proteomes" id="UP000887579">
    <property type="component" value="Unplaced"/>
</dbReference>
<dbReference type="WBParaSite" id="ES5_v2.g20652.t1">
    <property type="protein sequence ID" value="ES5_v2.g20652.t1"/>
    <property type="gene ID" value="ES5_v2.g20652"/>
</dbReference>
<proteinExistence type="predicted"/>
<name>A0AC34FUB3_9BILA</name>
<reference evidence="2" key="1">
    <citation type="submission" date="2022-11" db="UniProtKB">
        <authorList>
            <consortium name="WormBaseParasite"/>
        </authorList>
    </citation>
    <scope>IDENTIFICATION</scope>
</reference>
<evidence type="ECO:0000313" key="1">
    <source>
        <dbReference type="Proteomes" id="UP000887579"/>
    </source>
</evidence>